<feature type="region of interest" description="Disordered" evidence="1">
    <location>
        <begin position="25"/>
        <end position="54"/>
    </location>
</feature>
<accession>A0A8S4QXY1</accession>
<dbReference type="EMBL" id="CAKXAJ010021950">
    <property type="protein sequence ID" value="CAH2226750.1"/>
    <property type="molecule type" value="Genomic_DNA"/>
</dbReference>
<sequence>MHQQASNRWRHGKRNAFEMERGDWWFRTNGGEGRGKGAGGRKSGARAHVTRGRNATNVFQAIPVTVHGR</sequence>
<organism evidence="2 3">
    <name type="scientific">Pararge aegeria aegeria</name>
    <dbReference type="NCBI Taxonomy" id="348720"/>
    <lineage>
        <taxon>Eukaryota</taxon>
        <taxon>Metazoa</taxon>
        <taxon>Ecdysozoa</taxon>
        <taxon>Arthropoda</taxon>
        <taxon>Hexapoda</taxon>
        <taxon>Insecta</taxon>
        <taxon>Pterygota</taxon>
        <taxon>Neoptera</taxon>
        <taxon>Endopterygota</taxon>
        <taxon>Lepidoptera</taxon>
        <taxon>Glossata</taxon>
        <taxon>Ditrysia</taxon>
        <taxon>Papilionoidea</taxon>
        <taxon>Nymphalidae</taxon>
        <taxon>Satyrinae</taxon>
        <taxon>Satyrini</taxon>
        <taxon>Parargina</taxon>
        <taxon>Pararge</taxon>
    </lineage>
</organism>
<evidence type="ECO:0000256" key="1">
    <source>
        <dbReference type="SAM" id="MobiDB-lite"/>
    </source>
</evidence>
<dbReference type="AlphaFoldDB" id="A0A8S4QXY1"/>
<reference evidence="2" key="1">
    <citation type="submission" date="2022-03" db="EMBL/GenBank/DDBJ databases">
        <authorList>
            <person name="Lindestad O."/>
        </authorList>
    </citation>
    <scope>NUCLEOTIDE SEQUENCE</scope>
</reference>
<evidence type="ECO:0000313" key="3">
    <source>
        <dbReference type="Proteomes" id="UP000838756"/>
    </source>
</evidence>
<dbReference type="Proteomes" id="UP000838756">
    <property type="component" value="Unassembled WGS sequence"/>
</dbReference>
<name>A0A8S4QXY1_9NEOP</name>
<keyword evidence="3" id="KW-1185">Reference proteome</keyword>
<gene>
    <name evidence="2" type="primary">jg806</name>
    <name evidence="2" type="ORF">PAEG_LOCUS7445</name>
</gene>
<protein>
    <submittedName>
        <fullName evidence="2">Jg806 protein</fullName>
    </submittedName>
</protein>
<feature type="compositionally biased region" description="Gly residues" evidence="1">
    <location>
        <begin position="30"/>
        <end position="42"/>
    </location>
</feature>
<evidence type="ECO:0000313" key="2">
    <source>
        <dbReference type="EMBL" id="CAH2226750.1"/>
    </source>
</evidence>
<proteinExistence type="predicted"/>
<comment type="caution">
    <text evidence="2">The sequence shown here is derived from an EMBL/GenBank/DDBJ whole genome shotgun (WGS) entry which is preliminary data.</text>
</comment>